<keyword evidence="12" id="KW-1185">Reference proteome</keyword>
<evidence type="ECO:0000256" key="7">
    <source>
        <dbReference type="ARBA" id="ARBA00022840"/>
    </source>
</evidence>
<name>A0ABX1RHI2_9PSEU</name>
<dbReference type="GO" id="GO:0016301">
    <property type="term" value="F:kinase activity"/>
    <property type="evidence" value="ECO:0007669"/>
    <property type="project" value="UniProtKB-KW"/>
</dbReference>
<dbReference type="CDD" id="cd16917">
    <property type="entry name" value="HATPase_UhpB-NarQ-NarX-like"/>
    <property type="match status" value="1"/>
</dbReference>
<feature type="transmembrane region" description="Helical" evidence="9">
    <location>
        <begin position="77"/>
        <end position="95"/>
    </location>
</feature>
<dbReference type="EMBL" id="JAAXKY010000080">
    <property type="protein sequence ID" value="NMH79842.1"/>
    <property type="molecule type" value="Genomic_DNA"/>
</dbReference>
<sequence>MHPAPTGSAVPGPDLPGILPGVLRSGLLPPEPPVSTGAWHTARDRAADVGCVVVAAAIAFLVFMPPPGPGSLGLPDAPPLVNLAAGALSWLSLWWRRRWPVPLAVALVLGAVLVPTVVGAAALALFTVAVHRRAAVTAAVTLLAVVAGLVQHRLHPIDPDTPVTYWVTCGIHALVCLLAATWGVTVRARRQLVLSLAERTRRAEADQQERIRQARQRERERISREMHDVLAHRLSLLSMHAGALEFRPDASPETVAEAAGVIRASAHQSLVDLREILAVLRAADHDDDTDRDTDGDALHPQPGLHGLGLLVEETRRAGTVVTVRDEVTAADAVPAVLGRTAFRVAQEGLTNARKHAPGAPVAVSLTGGPGDGLTVAICNRLAEGAPAPEVPGSGTGLVGLAERAVLAGGRLEHGPTAHGEYRLCVWLPWPA</sequence>
<gene>
    <name evidence="11" type="ORF">HF577_22465</name>
</gene>
<evidence type="ECO:0000256" key="3">
    <source>
        <dbReference type="ARBA" id="ARBA00022553"/>
    </source>
</evidence>
<evidence type="ECO:0000313" key="12">
    <source>
        <dbReference type="Proteomes" id="UP001296706"/>
    </source>
</evidence>
<feature type="transmembrane region" description="Helical" evidence="9">
    <location>
        <begin position="46"/>
        <end position="65"/>
    </location>
</feature>
<protein>
    <recommendedName>
        <fullName evidence="2">histidine kinase</fullName>
        <ecNumber evidence="2">2.7.13.3</ecNumber>
    </recommendedName>
</protein>
<dbReference type="Gene3D" id="1.20.5.1930">
    <property type="match status" value="1"/>
</dbReference>
<dbReference type="RefSeq" id="WP_169397905.1">
    <property type="nucleotide sequence ID" value="NZ_BAAAJH010000009.1"/>
</dbReference>
<dbReference type="InterPro" id="IPR036890">
    <property type="entry name" value="HATPase_C_sf"/>
</dbReference>
<evidence type="ECO:0000256" key="6">
    <source>
        <dbReference type="ARBA" id="ARBA00022777"/>
    </source>
</evidence>
<evidence type="ECO:0000256" key="5">
    <source>
        <dbReference type="ARBA" id="ARBA00022741"/>
    </source>
</evidence>
<reference evidence="11 12" key="1">
    <citation type="submission" date="2020-04" db="EMBL/GenBank/DDBJ databases">
        <authorList>
            <person name="Klaysubun C."/>
            <person name="Duangmal K."/>
            <person name="Lipun K."/>
        </authorList>
    </citation>
    <scope>NUCLEOTIDE SEQUENCE [LARGE SCALE GENOMIC DNA]</scope>
    <source>
        <strain evidence="11 12">JCM 11839</strain>
    </source>
</reference>
<dbReference type="PANTHER" id="PTHR24421">
    <property type="entry name" value="NITRATE/NITRITE SENSOR PROTEIN NARX-RELATED"/>
    <property type="match status" value="1"/>
</dbReference>
<dbReference type="Proteomes" id="UP001296706">
    <property type="component" value="Unassembled WGS sequence"/>
</dbReference>
<feature type="transmembrane region" description="Helical" evidence="9">
    <location>
        <begin position="134"/>
        <end position="151"/>
    </location>
</feature>
<keyword evidence="4" id="KW-0808">Transferase</keyword>
<dbReference type="InterPro" id="IPR050482">
    <property type="entry name" value="Sensor_HK_TwoCompSys"/>
</dbReference>
<evidence type="ECO:0000256" key="9">
    <source>
        <dbReference type="SAM" id="Phobius"/>
    </source>
</evidence>
<evidence type="ECO:0000313" key="11">
    <source>
        <dbReference type="EMBL" id="NMH79842.1"/>
    </source>
</evidence>
<keyword evidence="3" id="KW-0597">Phosphoprotein</keyword>
<feature type="domain" description="Signal transduction histidine kinase subgroup 3 dimerisation and phosphoacceptor" evidence="10">
    <location>
        <begin position="218"/>
        <end position="283"/>
    </location>
</feature>
<accession>A0ABX1RHI2</accession>
<evidence type="ECO:0000256" key="2">
    <source>
        <dbReference type="ARBA" id="ARBA00012438"/>
    </source>
</evidence>
<comment type="caution">
    <text evidence="11">The sequence shown here is derived from an EMBL/GenBank/DDBJ whole genome shotgun (WGS) entry which is preliminary data.</text>
</comment>
<keyword evidence="6 11" id="KW-0418">Kinase</keyword>
<keyword evidence="8" id="KW-0902">Two-component regulatory system</keyword>
<feature type="transmembrane region" description="Helical" evidence="9">
    <location>
        <begin position="102"/>
        <end position="128"/>
    </location>
</feature>
<organism evidence="11 12">
    <name type="scientific">Pseudonocardia xinjiangensis</name>
    <dbReference type="NCBI Taxonomy" id="75289"/>
    <lineage>
        <taxon>Bacteria</taxon>
        <taxon>Bacillati</taxon>
        <taxon>Actinomycetota</taxon>
        <taxon>Actinomycetes</taxon>
        <taxon>Pseudonocardiales</taxon>
        <taxon>Pseudonocardiaceae</taxon>
        <taxon>Pseudonocardia</taxon>
    </lineage>
</organism>
<keyword evidence="9" id="KW-1133">Transmembrane helix</keyword>
<evidence type="ECO:0000256" key="8">
    <source>
        <dbReference type="ARBA" id="ARBA00023012"/>
    </source>
</evidence>
<dbReference type="Pfam" id="PF07730">
    <property type="entry name" value="HisKA_3"/>
    <property type="match status" value="1"/>
</dbReference>
<keyword evidence="9" id="KW-0472">Membrane</keyword>
<evidence type="ECO:0000256" key="1">
    <source>
        <dbReference type="ARBA" id="ARBA00000085"/>
    </source>
</evidence>
<dbReference type="Gene3D" id="3.30.565.10">
    <property type="entry name" value="Histidine kinase-like ATPase, C-terminal domain"/>
    <property type="match status" value="1"/>
</dbReference>
<dbReference type="EC" id="2.7.13.3" evidence="2"/>
<evidence type="ECO:0000256" key="4">
    <source>
        <dbReference type="ARBA" id="ARBA00022679"/>
    </source>
</evidence>
<proteinExistence type="predicted"/>
<dbReference type="SUPFAM" id="SSF55874">
    <property type="entry name" value="ATPase domain of HSP90 chaperone/DNA topoisomerase II/histidine kinase"/>
    <property type="match status" value="1"/>
</dbReference>
<keyword evidence="9" id="KW-0812">Transmembrane</keyword>
<dbReference type="InterPro" id="IPR011712">
    <property type="entry name" value="Sig_transdc_His_kin_sub3_dim/P"/>
</dbReference>
<feature type="transmembrane region" description="Helical" evidence="9">
    <location>
        <begin position="163"/>
        <end position="184"/>
    </location>
</feature>
<keyword evidence="7" id="KW-0067">ATP-binding</keyword>
<keyword evidence="5" id="KW-0547">Nucleotide-binding</keyword>
<comment type="catalytic activity">
    <reaction evidence="1">
        <text>ATP + protein L-histidine = ADP + protein N-phospho-L-histidine.</text>
        <dbReference type="EC" id="2.7.13.3"/>
    </reaction>
</comment>
<dbReference type="PANTHER" id="PTHR24421:SF10">
    <property type="entry name" value="NITRATE_NITRITE SENSOR PROTEIN NARQ"/>
    <property type="match status" value="1"/>
</dbReference>
<evidence type="ECO:0000259" key="10">
    <source>
        <dbReference type="Pfam" id="PF07730"/>
    </source>
</evidence>